<evidence type="ECO:0008006" key="7">
    <source>
        <dbReference type="Google" id="ProtNLM"/>
    </source>
</evidence>
<dbReference type="OrthoDB" id="348201at2759"/>
<feature type="region of interest" description="Disordered" evidence="2">
    <location>
        <begin position="281"/>
        <end position="345"/>
    </location>
</feature>
<reference evidence="5" key="2">
    <citation type="journal article" date="2023" name="IMA Fungus">
        <title>Comparative genomic study of the Penicillium genus elucidates a diverse pangenome and 15 lateral gene transfer events.</title>
        <authorList>
            <person name="Petersen C."/>
            <person name="Sorensen T."/>
            <person name="Nielsen M.R."/>
            <person name="Sondergaard T.E."/>
            <person name="Sorensen J.L."/>
            <person name="Fitzpatrick D.A."/>
            <person name="Frisvad J.C."/>
            <person name="Nielsen K.L."/>
        </authorList>
    </citation>
    <scope>NUCLEOTIDE SEQUENCE</scope>
    <source>
        <strain evidence="5">IBT 30069</strain>
    </source>
</reference>
<feature type="region of interest" description="Disordered" evidence="2">
    <location>
        <begin position="146"/>
        <end position="269"/>
    </location>
</feature>
<name>A0A9W9KR96_9EURO</name>
<feature type="compositionally biased region" description="Polar residues" evidence="2">
    <location>
        <begin position="193"/>
        <end position="205"/>
    </location>
</feature>
<dbReference type="Pfam" id="PF08621">
    <property type="entry name" value="RPAP1_N"/>
    <property type="match status" value="1"/>
</dbReference>
<keyword evidence="6" id="KW-1185">Reference proteome</keyword>
<evidence type="ECO:0000259" key="4">
    <source>
        <dbReference type="Pfam" id="PF08621"/>
    </source>
</evidence>
<dbReference type="InterPro" id="IPR013930">
    <property type="entry name" value="RPAP1_N"/>
</dbReference>
<dbReference type="GO" id="GO:0006366">
    <property type="term" value="P:transcription by RNA polymerase II"/>
    <property type="evidence" value="ECO:0007669"/>
    <property type="project" value="InterPro"/>
</dbReference>
<dbReference type="Pfam" id="PF08620">
    <property type="entry name" value="RPAP1_C"/>
    <property type="match status" value="1"/>
</dbReference>
<accession>A0A9W9KR96</accession>
<feature type="region of interest" description="Disordered" evidence="2">
    <location>
        <begin position="1"/>
        <end position="133"/>
    </location>
</feature>
<evidence type="ECO:0000256" key="2">
    <source>
        <dbReference type="SAM" id="MobiDB-lite"/>
    </source>
</evidence>
<dbReference type="Proteomes" id="UP001149165">
    <property type="component" value="Unassembled WGS sequence"/>
</dbReference>
<reference evidence="5" key="1">
    <citation type="submission" date="2022-11" db="EMBL/GenBank/DDBJ databases">
        <authorList>
            <person name="Petersen C."/>
        </authorList>
    </citation>
    <scope>NUCLEOTIDE SEQUENCE</scope>
    <source>
        <strain evidence="5">IBT 30069</strain>
    </source>
</reference>
<protein>
    <recommendedName>
        <fullName evidence="7">Transcription factor Rba50</fullName>
    </recommendedName>
</protein>
<comment type="caution">
    <text evidence="5">The sequence shown here is derived from an EMBL/GenBank/DDBJ whole genome shotgun (WGS) entry which is preliminary data.</text>
</comment>
<evidence type="ECO:0000256" key="1">
    <source>
        <dbReference type="ARBA" id="ARBA00009953"/>
    </source>
</evidence>
<evidence type="ECO:0000313" key="6">
    <source>
        <dbReference type="Proteomes" id="UP001149165"/>
    </source>
</evidence>
<dbReference type="EMBL" id="JAPQKH010000001">
    <property type="protein sequence ID" value="KAJ5116447.1"/>
    <property type="molecule type" value="Genomic_DNA"/>
</dbReference>
<evidence type="ECO:0000259" key="3">
    <source>
        <dbReference type="Pfam" id="PF08620"/>
    </source>
</evidence>
<comment type="similarity">
    <text evidence="1">Belongs to the RPAP1 family.</text>
</comment>
<dbReference type="PANTHER" id="PTHR21483">
    <property type="entry name" value="RNA POLYMERASE II-ASSOCIATED PROTEIN 1"/>
    <property type="match status" value="1"/>
</dbReference>
<feature type="domain" description="RPAP1 N-terminal" evidence="4">
    <location>
        <begin position="101"/>
        <end position="144"/>
    </location>
</feature>
<sequence>MAFQGERFVLDLDDDEGAPQENLAPSPFSLIGEIRERAPAPATPPAPTPTASSTGFPAHRRRNKPSSFKQRRAEQPTETQPATPPPTNPTEKPTAQDDKNAISEQNRQQLSSMSDAQIEREREELMESMNPGLLERFLRRAKINDVGEIKNNPEPKPASASKSASTTEPLEQFLRRAKIDDAGEFNNPEPKPASTSESKSTTEPASTEPAAPSKPKKSVSFATPAPDTKPAPKKLSARAPNPIIPERPSINDDLPPSEIPEDLHPASEAPSLDPAMLETFHFPQPKQPMPTLDPNDPNFLSDMQSHYFPEMSHDPTGLSWMKPAPAEEEDPEAASPYHPASNADGITPSEIRFSLRGELIAPNTSLSLPTTLGLHHHGDDPHAAGYTIPELAILSRSTFPAQRCVAWQVIGRILFRLGRAEFGDRGGQLSDGLWFVIEKEGVVGRMLAEADGAAGQFPVKGSQSGEKKEAEKENLPLASGIGRHASAAAWAVEGVWLWQRGGGGDRGLLKEGQVRSN</sequence>
<dbReference type="PANTHER" id="PTHR21483:SF18">
    <property type="entry name" value="RNA POLYMERASE II-ASSOCIATED PROTEIN 1"/>
    <property type="match status" value="1"/>
</dbReference>
<dbReference type="AlphaFoldDB" id="A0A9W9KR96"/>
<organism evidence="5 6">
    <name type="scientific">Penicillium angulare</name>
    <dbReference type="NCBI Taxonomy" id="116970"/>
    <lineage>
        <taxon>Eukaryota</taxon>
        <taxon>Fungi</taxon>
        <taxon>Dikarya</taxon>
        <taxon>Ascomycota</taxon>
        <taxon>Pezizomycotina</taxon>
        <taxon>Eurotiomycetes</taxon>
        <taxon>Eurotiomycetidae</taxon>
        <taxon>Eurotiales</taxon>
        <taxon>Aspergillaceae</taxon>
        <taxon>Penicillium</taxon>
    </lineage>
</organism>
<gene>
    <name evidence="5" type="ORF">N7456_000795</name>
</gene>
<feature type="compositionally biased region" description="Low complexity" evidence="2">
    <location>
        <begin position="157"/>
        <end position="169"/>
    </location>
</feature>
<proteinExistence type="inferred from homology"/>
<dbReference type="InterPro" id="IPR013929">
    <property type="entry name" value="RPAP1_C"/>
</dbReference>
<feature type="domain" description="RPAP1 C-terminal" evidence="3">
    <location>
        <begin position="350"/>
        <end position="417"/>
    </location>
</feature>
<dbReference type="InterPro" id="IPR039913">
    <property type="entry name" value="RPAP1/Rba50"/>
</dbReference>
<feature type="compositionally biased region" description="Polar residues" evidence="2">
    <location>
        <begin position="102"/>
        <end position="115"/>
    </location>
</feature>
<evidence type="ECO:0000313" key="5">
    <source>
        <dbReference type="EMBL" id="KAJ5116447.1"/>
    </source>
</evidence>